<keyword evidence="5" id="KW-0813">Transport</keyword>
<dbReference type="PANTHER" id="PTHR36122:SF2">
    <property type="entry name" value="NICOTINAMIDE RIBOSIDE TRANSPORTER PNUC"/>
    <property type="match status" value="1"/>
</dbReference>
<evidence type="ECO:0000256" key="2">
    <source>
        <dbReference type="ARBA" id="ARBA00004651"/>
    </source>
</evidence>
<evidence type="ECO:0000256" key="7">
    <source>
        <dbReference type="ARBA" id="ARBA00022692"/>
    </source>
</evidence>
<evidence type="ECO:0000256" key="1">
    <source>
        <dbReference type="ARBA" id="ARBA00002672"/>
    </source>
</evidence>
<dbReference type="RefSeq" id="WP_077931133.1">
    <property type="nucleotide sequence ID" value="NZ_CP014687.1"/>
</dbReference>
<proteinExistence type="inferred from homology"/>
<keyword evidence="8 10" id="KW-1133">Transmembrane helix</keyword>
<dbReference type="InterPro" id="IPR006419">
    <property type="entry name" value="NMN_transpt_PnuC"/>
</dbReference>
<dbReference type="STRING" id="1076596.A0U91_11300"/>
<evidence type="ECO:0000256" key="5">
    <source>
        <dbReference type="ARBA" id="ARBA00022448"/>
    </source>
</evidence>
<dbReference type="PANTHER" id="PTHR36122">
    <property type="entry name" value="NICOTINAMIDE RIBOSIDE TRANSPORTER PNUC"/>
    <property type="match status" value="1"/>
</dbReference>
<evidence type="ECO:0000256" key="4">
    <source>
        <dbReference type="ARBA" id="ARBA00017522"/>
    </source>
</evidence>
<dbReference type="Pfam" id="PF04973">
    <property type="entry name" value="NMN_transporter"/>
    <property type="match status" value="1"/>
</dbReference>
<dbReference type="GO" id="GO:0034257">
    <property type="term" value="F:nicotinamide riboside transmembrane transporter activity"/>
    <property type="evidence" value="ECO:0007669"/>
    <property type="project" value="InterPro"/>
</dbReference>
<evidence type="ECO:0000313" key="11">
    <source>
        <dbReference type="EMBL" id="AQT05347.1"/>
    </source>
</evidence>
<keyword evidence="7 10" id="KW-0812">Transmembrane</keyword>
<dbReference type="Proteomes" id="UP000189055">
    <property type="component" value="Chromosome"/>
</dbReference>
<keyword evidence="11" id="KW-0032">Aminotransferase</keyword>
<dbReference type="AlphaFoldDB" id="A0A1U9LG27"/>
<evidence type="ECO:0000256" key="10">
    <source>
        <dbReference type="SAM" id="Phobius"/>
    </source>
</evidence>
<accession>A0A1U9LG27</accession>
<feature type="transmembrane region" description="Helical" evidence="10">
    <location>
        <begin position="136"/>
        <end position="152"/>
    </location>
</feature>
<comment type="subcellular location">
    <subcellularLocation>
        <location evidence="2">Cell membrane</location>
        <topology evidence="2">Multi-pass membrane protein</topology>
    </subcellularLocation>
</comment>
<evidence type="ECO:0000256" key="9">
    <source>
        <dbReference type="ARBA" id="ARBA00023136"/>
    </source>
</evidence>
<sequence length="192" mass="21177">MSLTELFAVLFSAAGVWLTGRRAMLCWPVMLVASVLYGVVFWQAHLYADTGLQGVFAALSLYGWWGWLRGVRDEGAVQIVQPSRATVLRGLALSLAAGLLMGAALFRWTDDPNPVLDALLSVFSVLGQIWMARRYLACWVVWLTVDIVYTALFVVRHLYLTAGLYAAFVVLAVMGWTQWRVAARKTGAHPAG</sequence>
<evidence type="ECO:0000256" key="3">
    <source>
        <dbReference type="ARBA" id="ARBA00006669"/>
    </source>
</evidence>
<dbReference type="EMBL" id="CP014687">
    <property type="protein sequence ID" value="AQT05347.1"/>
    <property type="molecule type" value="Genomic_DNA"/>
</dbReference>
<comment type="similarity">
    <text evidence="3">Belongs to the nicotinamide ribonucleoside (NR) uptake permease (TC 4.B.1) family.</text>
</comment>
<gene>
    <name evidence="11" type="ORF">A0U91_11300</name>
</gene>
<feature type="transmembrane region" description="Helical" evidence="10">
    <location>
        <begin position="86"/>
        <end position="108"/>
    </location>
</feature>
<dbReference type="KEGG" id="aper:A0U91_11300"/>
<reference evidence="11 12" key="1">
    <citation type="submission" date="2016-03" db="EMBL/GenBank/DDBJ databases">
        <title>Acetic acid bacteria sequencing.</title>
        <authorList>
            <person name="Brandt J."/>
            <person name="Jakob F."/>
            <person name="Vogel R.F."/>
        </authorList>
    </citation>
    <scope>NUCLEOTIDE SEQUENCE [LARGE SCALE GENOMIC DNA]</scope>
    <source>
        <strain evidence="11 12">TMW2.1084</strain>
    </source>
</reference>
<protein>
    <recommendedName>
        <fullName evidence="4">Nicotinamide riboside transporter PnuC</fullName>
    </recommendedName>
</protein>
<name>A0A1U9LG27_9PROT</name>
<evidence type="ECO:0000256" key="8">
    <source>
        <dbReference type="ARBA" id="ARBA00022989"/>
    </source>
</evidence>
<evidence type="ECO:0000313" key="12">
    <source>
        <dbReference type="Proteomes" id="UP000189055"/>
    </source>
</evidence>
<comment type="function">
    <text evidence="1">Required for nicotinamide riboside transport across the inner membrane.</text>
</comment>
<evidence type="ECO:0000256" key="6">
    <source>
        <dbReference type="ARBA" id="ARBA00022475"/>
    </source>
</evidence>
<keyword evidence="6" id="KW-1003">Cell membrane</keyword>
<keyword evidence="11" id="KW-0808">Transferase</keyword>
<organism evidence="11 12">
    <name type="scientific">Acetobacter persici</name>
    <dbReference type="NCBI Taxonomy" id="1076596"/>
    <lineage>
        <taxon>Bacteria</taxon>
        <taxon>Pseudomonadati</taxon>
        <taxon>Pseudomonadota</taxon>
        <taxon>Alphaproteobacteria</taxon>
        <taxon>Acetobacterales</taxon>
        <taxon>Acetobacteraceae</taxon>
        <taxon>Acetobacter</taxon>
    </lineage>
</organism>
<feature type="transmembrane region" description="Helical" evidence="10">
    <location>
        <begin position="158"/>
        <end position="176"/>
    </location>
</feature>
<keyword evidence="9 10" id="KW-0472">Membrane</keyword>
<feature type="transmembrane region" description="Helical" evidence="10">
    <location>
        <begin position="46"/>
        <end position="65"/>
    </location>
</feature>
<dbReference type="GO" id="GO:0005886">
    <property type="term" value="C:plasma membrane"/>
    <property type="evidence" value="ECO:0007669"/>
    <property type="project" value="UniProtKB-SubCell"/>
</dbReference>
<dbReference type="NCBIfam" id="TIGR01528">
    <property type="entry name" value="NMN_trans_PnuC"/>
    <property type="match status" value="1"/>
</dbReference>
<dbReference type="GO" id="GO:0008483">
    <property type="term" value="F:transaminase activity"/>
    <property type="evidence" value="ECO:0007669"/>
    <property type="project" value="UniProtKB-KW"/>
</dbReference>